<reference evidence="11" key="1">
    <citation type="journal article" date="2013" name="Nat. Biotechnol.">
        <title>Draft genome sequence of chickpea (Cicer arietinum) provides a resource for trait improvement.</title>
        <authorList>
            <person name="Varshney R.K."/>
            <person name="Song C."/>
            <person name="Saxena R.K."/>
            <person name="Azam S."/>
            <person name="Yu S."/>
            <person name="Sharpe A.G."/>
            <person name="Cannon S."/>
            <person name="Baek J."/>
            <person name="Rosen B.D."/>
            <person name="Tar'an B."/>
            <person name="Millan T."/>
            <person name="Zhang X."/>
            <person name="Ramsay L.D."/>
            <person name="Iwata A."/>
            <person name="Wang Y."/>
            <person name="Nelson W."/>
            <person name="Farmer A.D."/>
            <person name="Gaur P.M."/>
            <person name="Soderlund C."/>
            <person name="Penmetsa R.V."/>
            <person name="Xu C."/>
            <person name="Bharti A.K."/>
            <person name="He W."/>
            <person name="Winter P."/>
            <person name="Zhao S."/>
            <person name="Hane J.K."/>
            <person name="Carrasquilla-Garcia N."/>
            <person name="Condie J.A."/>
            <person name="Upadhyaya H.D."/>
            <person name="Luo M.C."/>
            <person name="Thudi M."/>
            <person name="Gowda C.L."/>
            <person name="Singh N.P."/>
            <person name="Lichtenzveig J."/>
            <person name="Gali K.K."/>
            <person name="Rubio J."/>
            <person name="Nadarajan N."/>
            <person name="Dolezel J."/>
            <person name="Bansal K.C."/>
            <person name="Xu X."/>
            <person name="Edwards D."/>
            <person name="Zhang G."/>
            <person name="Kahl G."/>
            <person name="Gil J."/>
            <person name="Singh K.B."/>
            <person name="Datta S.K."/>
            <person name="Jackson S.A."/>
            <person name="Wang J."/>
            <person name="Cook D.R."/>
        </authorList>
    </citation>
    <scope>NUCLEOTIDE SEQUENCE [LARGE SCALE GENOMIC DNA]</scope>
    <source>
        <strain evidence="11">cv. CDC Frontier</strain>
    </source>
</reference>
<organism evidence="11 12">
    <name type="scientific">Cicer arietinum</name>
    <name type="common">Chickpea</name>
    <name type="synonym">Garbanzo</name>
    <dbReference type="NCBI Taxonomy" id="3827"/>
    <lineage>
        <taxon>Eukaryota</taxon>
        <taxon>Viridiplantae</taxon>
        <taxon>Streptophyta</taxon>
        <taxon>Embryophyta</taxon>
        <taxon>Tracheophyta</taxon>
        <taxon>Spermatophyta</taxon>
        <taxon>Magnoliopsida</taxon>
        <taxon>eudicotyledons</taxon>
        <taxon>Gunneridae</taxon>
        <taxon>Pentapetalae</taxon>
        <taxon>rosids</taxon>
        <taxon>fabids</taxon>
        <taxon>Fabales</taxon>
        <taxon>Fabaceae</taxon>
        <taxon>Papilionoideae</taxon>
        <taxon>50 kb inversion clade</taxon>
        <taxon>NPAAA clade</taxon>
        <taxon>Hologalegina</taxon>
        <taxon>IRL clade</taxon>
        <taxon>Cicereae</taxon>
        <taxon>Cicer</taxon>
    </lineage>
</organism>
<keyword evidence="5" id="KW-0274">FAD</keyword>
<evidence type="ECO:0000256" key="4">
    <source>
        <dbReference type="ARBA" id="ARBA00022729"/>
    </source>
</evidence>
<dbReference type="InterPro" id="IPR016169">
    <property type="entry name" value="FAD-bd_PCMH_sub2"/>
</dbReference>
<dbReference type="InterPro" id="IPR016166">
    <property type="entry name" value="FAD-bd_PCMH"/>
</dbReference>
<dbReference type="Pfam" id="PF08031">
    <property type="entry name" value="BBE"/>
    <property type="match status" value="1"/>
</dbReference>
<feature type="chain" id="PRO_5010273394" evidence="9">
    <location>
        <begin position="22"/>
        <end position="530"/>
    </location>
</feature>
<sequence length="530" mass="59435">MELSLVLTTLTIVTFISTVTSQSPIQNFVSCFSKFHEPSHSPITQVIYTPNNNTFSTILNQHIRNKRFKLDSTPKPLAIITAKSASDVQATVKCAKSNNIQIRIRGSGHDYEGYSYVSDVPFIILDMFLINGINIDIHNEVAWVESGATLGKLYYTIGKTSDLYAYPAGICFSLSVGGHFSGGGYGPLLRKFGLAADNIVDAKIVDVNGKILDRKAMGEDLFWAITGGGGASFGVILSWKIKLFKIPNLVTVFHVTKTLEEGAINLVYKWQLIASKLPDELFILAKPKVVKNAKDGKKFVQVHFIGLFVGTNKELLPLINKNFPELGLKTSDCHQLPWVRSTLIWNDLPIEANLKALLDEPKANQTVYFKGQSDFVKKPIPKVGIKAIFQKMIEDDSFFMYWTPYGGKMDKISTSATPFPQRKGTLFMIQYTNYWLEDTPGTIERQINFSRSFNKFMTPYVSNSPRASALNYRDADIGANHPSNVTKMEISKVYGIKYFNDNFGRLVNVKTKVDPSNFFRYEQSIPTKLK</sequence>
<dbReference type="InterPro" id="IPR006094">
    <property type="entry name" value="Oxid_FAD_bind_N"/>
</dbReference>
<evidence type="ECO:0000313" key="11">
    <source>
        <dbReference type="Proteomes" id="UP000087171"/>
    </source>
</evidence>
<dbReference type="OrthoDB" id="407275at2759"/>
<feature type="domain" description="FAD-binding PCMH-type" evidence="10">
    <location>
        <begin position="72"/>
        <end position="246"/>
    </location>
</feature>
<evidence type="ECO:0000256" key="8">
    <source>
        <dbReference type="ARBA" id="ARBA00023180"/>
    </source>
</evidence>
<dbReference type="Proteomes" id="UP000087171">
    <property type="component" value="Chromosome Ca6"/>
</dbReference>
<dbReference type="eggNOG" id="ENOG502QVGN">
    <property type="taxonomic scope" value="Eukaryota"/>
</dbReference>
<name>A0A1S2YHQ7_CICAR</name>
<dbReference type="PROSITE" id="PS51387">
    <property type="entry name" value="FAD_PCMH"/>
    <property type="match status" value="1"/>
</dbReference>
<dbReference type="RefSeq" id="XP_004504972.1">
    <property type="nucleotide sequence ID" value="XM_004504915.3"/>
</dbReference>
<dbReference type="GO" id="GO:0071949">
    <property type="term" value="F:FAD binding"/>
    <property type="evidence" value="ECO:0007669"/>
    <property type="project" value="InterPro"/>
</dbReference>
<keyword evidence="11" id="KW-1185">Reference proteome</keyword>
<reference evidence="12" key="2">
    <citation type="submission" date="2025-08" db="UniProtKB">
        <authorList>
            <consortium name="RefSeq"/>
        </authorList>
    </citation>
    <scope>IDENTIFICATION</scope>
    <source>
        <tissue evidence="12">Etiolated seedlings</tissue>
    </source>
</reference>
<keyword evidence="8" id="KW-0325">Glycoprotein</keyword>
<evidence type="ECO:0000256" key="2">
    <source>
        <dbReference type="ARBA" id="ARBA00005466"/>
    </source>
</evidence>
<dbReference type="FunFam" id="3.30.43.10:FF:000004">
    <property type="entry name" value="Berberine bridge enzyme-like 15"/>
    <property type="match status" value="1"/>
</dbReference>
<dbReference type="GO" id="GO:0016491">
    <property type="term" value="F:oxidoreductase activity"/>
    <property type="evidence" value="ECO:0007669"/>
    <property type="project" value="UniProtKB-KW"/>
</dbReference>
<dbReference type="Gene3D" id="3.40.462.20">
    <property type="match status" value="1"/>
</dbReference>
<comment type="cofactor">
    <cofactor evidence="1">
        <name>FAD</name>
        <dbReference type="ChEBI" id="CHEBI:57692"/>
    </cofactor>
</comment>
<dbReference type="GeneID" id="101505463"/>
<dbReference type="KEGG" id="cam:101505463"/>
<dbReference type="SUPFAM" id="SSF56176">
    <property type="entry name" value="FAD-binding/transporter-associated domain-like"/>
    <property type="match status" value="1"/>
</dbReference>
<comment type="similarity">
    <text evidence="2">Belongs to the oxygen-dependent FAD-linked oxidoreductase family.</text>
</comment>
<feature type="signal peptide" evidence="9">
    <location>
        <begin position="1"/>
        <end position="21"/>
    </location>
</feature>
<gene>
    <name evidence="12" type="primary">LOC101505463</name>
</gene>
<dbReference type="InterPro" id="IPR036318">
    <property type="entry name" value="FAD-bd_PCMH-like_sf"/>
</dbReference>
<protein>
    <submittedName>
        <fullName evidence="12">Berberine bridge enzyme-like 17</fullName>
    </submittedName>
</protein>
<keyword evidence="4 9" id="KW-0732">Signal</keyword>
<dbReference type="Gene3D" id="3.30.465.10">
    <property type="match status" value="1"/>
</dbReference>
<dbReference type="Pfam" id="PF01565">
    <property type="entry name" value="FAD_binding_4"/>
    <property type="match status" value="1"/>
</dbReference>
<dbReference type="PANTHER" id="PTHR32448">
    <property type="entry name" value="OS08G0158400 PROTEIN"/>
    <property type="match status" value="1"/>
</dbReference>
<evidence type="ECO:0000256" key="7">
    <source>
        <dbReference type="ARBA" id="ARBA00023157"/>
    </source>
</evidence>
<dbReference type="PaxDb" id="3827-XP_004504972.1"/>
<accession>A0A1S2YHQ7</accession>
<dbReference type="AlphaFoldDB" id="A0A1S2YHQ7"/>
<dbReference type="InterPro" id="IPR006093">
    <property type="entry name" value="Oxy_OxRdtase_FAD_BS"/>
</dbReference>
<dbReference type="PROSITE" id="PS00862">
    <property type="entry name" value="OX2_COVAL_FAD"/>
    <property type="match status" value="1"/>
</dbReference>
<keyword evidence="6" id="KW-0560">Oxidoreductase</keyword>
<evidence type="ECO:0000313" key="12">
    <source>
        <dbReference type="RefSeq" id="XP_004504972.1"/>
    </source>
</evidence>
<evidence type="ECO:0000256" key="1">
    <source>
        <dbReference type="ARBA" id="ARBA00001974"/>
    </source>
</evidence>
<evidence type="ECO:0000256" key="6">
    <source>
        <dbReference type="ARBA" id="ARBA00023002"/>
    </source>
</evidence>
<dbReference type="Gene3D" id="3.30.43.10">
    <property type="entry name" value="Uridine Diphospho-n-acetylenolpyruvylglucosamine Reductase, domain 2"/>
    <property type="match status" value="1"/>
</dbReference>
<dbReference type="GO" id="GO:1901696">
    <property type="term" value="P:cannabinoid biosynthetic process"/>
    <property type="evidence" value="ECO:0007669"/>
    <property type="project" value="UniProtKB-ARBA"/>
</dbReference>
<dbReference type="InterPro" id="IPR012951">
    <property type="entry name" value="BBE"/>
</dbReference>
<evidence type="ECO:0000256" key="5">
    <source>
        <dbReference type="ARBA" id="ARBA00022827"/>
    </source>
</evidence>
<evidence type="ECO:0000259" key="10">
    <source>
        <dbReference type="PROSITE" id="PS51387"/>
    </source>
</evidence>
<dbReference type="InterPro" id="IPR016167">
    <property type="entry name" value="FAD-bd_PCMH_sub1"/>
</dbReference>
<evidence type="ECO:0000256" key="9">
    <source>
        <dbReference type="SAM" id="SignalP"/>
    </source>
</evidence>
<evidence type="ECO:0000256" key="3">
    <source>
        <dbReference type="ARBA" id="ARBA00022630"/>
    </source>
</evidence>
<keyword evidence="3" id="KW-0285">Flavoprotein</keyword>
<keyword evidence="7" id="KW-1015">Disulfide bond</keyword>
<proteinExistence type="inferred from homology"/>